<dbReference type="EMBL" id="HBEG01013155">
    <property type="protein sequence ID" value="CAD8352624.1"/>
    <property type="molecule type" value="Transcribed_RNA"/>
</dbReference>
<reference evidence="1" key="1">
    <citation type="submission" date="2021-01" db="EMBL/GenBank/DDBJ databases">
        <authorList>
            <person name="Corre E."/>
            <person name="Pelletier E."/>
            <person name="Niang G."/>
            <person name="Scheremetjew M."/>
            <person name="Finn R."/>
            <person name="Kale V."/>
            <person name="Holt S."/>
            <person name="Cochrane G."/>
            <person name="Meng A."/>
            <person name="Brown T."/>
            <person name="Cohen L."/>
        </authorList>
    </citation>
    <scope>NUCLEOTIDE SEQUENCE</scope>
    <source>
        <strain evidence="1">Pbaha01</strain>
    </source>
</reference>
<evidence type="ECO:0000313" key="1">
    <source>
        <dbReference type="EMBL" id="CAD8352624.1"/>
    </source>
</evidence>
<proteinExistence type="predicted"/>
<name>A0A7S0FCD8_9DINO</name>
<dbReference type="AlphaFoldDB" id="A0A7S0FCD8"/>
<gene>
    <name evidence="1" type="ORF">PBAH0796_LOCUS7991</name>
</gene>
<protein>
    <submittedName>
        <fullName evidence="1">Uncharacterized protein</fullName>
    </submittedName>
</protein>
<sequence>MLQSNRAPSCSLLRSATEPDMCCATCEQITARLRQSASEEFPSNLWLVIQTVETTPALQPAIALGGNGRYEHAERQVELGEPHTEINAPCARVYGVPARGMQRELHPCERTWFQASLVT</sequence>
<organism evidence="1">
    <name type="scientific">Pyrodinium bahamense</name>
    <dbReference type="NCBI Taxonomy" id="73915"/>
    <lineage>
        <taxon>Eukaryota</taxon>
        <taxon>Sar</taxon>
        <taxon>Alveolata</taxon>
        <taxon>Dinophyceae</taxon>
        <taxon>Gonyaulacales</taxon>
        <taxon>Pyrocystaceae</taxon>
        <taxon>Pyrodinium</taxon>
    </lineage>
</organism>
<accession>A0A7S0FCD8</accession>